<gene>
    <name evidence="3" type="ordered locus">Palpr_0547</name>
</gene>
<dbReference type="STRING" id="694427.Palpr_0547"/>
<sequence>MSMSIKKDNRLAWGVSLLVFGCLFLFKQIQIIPAEFESYIFDFKNYPLILGVIFLLCHSNKNIGIVLLVVGLLFRLSDIIHYTKHISDFIWPVLLILAGAIMVFGKKK</sequence>
<keyword evidence="1" id="KW-0472">Membrane</keyword>
<reference evidence="3 4" key="2">
    <citation type="journal article" date="2011" name="Stand. Genomic Sci.">
        <title>Complete genome sequence of Paludibacter propionicigenes type strain (WB4).</title>
        <authorList>
            <person name="Gronow S."/>
            <person name="Munk C."/>
            <person name="Lapidus A."/>
            <person name="Nolan M."/>
            <person name="Lucas S."/>
            <person name="Hammon N."/>
            <person name="Deshpande S."/>
            <person name="Cheng J.F."/>
            <person name="Tapia R."/>
            <person name="Han C."/>
            <person name="Goodwin L."/>
            <person name="Pitluck S."/>
            <person name="Liolios K."/>
            <person name="Ivanova N."/>
            <person name="Mavromatis K."/>
            <person name="Mikhailova N."/>
            <person name="Pati A."/>
            <person name="Chen A."/>
            <person name="Palaniappan K."/>
            <person name="Land M."/>
            <person name="Hauser L."/>
            <person name="Chang Y.J."/>
            <person name="Jeffries C.D."/>
            <person name="Brambilla E."/>
            <person name="Rohde M."/>
            <person name="Goker M."/>
            <person name="Detter J.C."/>
            <person name="Woyke T."/>
            <person name="Bristow J."/>
            <person name="Eisen J.A."/>
            <person name="Markowitz V."/>
            <person name="Hugenholtz P."/>
            <person name="Kyrpides N.C."/>
            <person name="Klenk H.P."/>
        </authorList>
    </citation>
    <scope>NUCLEOTIDE SEQUENCE [LARGE SCALE GENOMIC DNA]</scope>
    <source>
        <strain evidence="4">DSM 17365 / JCM 13257 / WB4</strain>
    </source>
</reference>
<feature type="domain" description="LiaF transmembrane" evidence="2">
    <location>
        <begin position="13"/>
        <end position="108"/>
    </location>
</feature>
<dbReference type="HOGENOM" id="CLU_2194378_0_0_10"/>
<proteinExistence type="predicted"/>
<dbReference type="PROSITE" id="PS51257">
    <property type="entry name" value="PROKAR_LIPOPROTEIN"/>
    <property type="match status" value="1"/>
</dbReference>
<keyword evidence="4" id="KW-1185">Reference proteome</keyword>
<dbReference type="AlphaFoldDB" id="E4T1W2"/>
<reference key="1">
    <citation type="submission" date="2010-11" db="EMBL/GenBank/DDBJ databases">
        <title>The complete genome of Paludibacter propionicigenes DSM 17365.</title>
        <authorList>
            <consortium name="US DOE Joint Genome Institute (JGI-PGF)"/>
            <person name="Lucas S."/>
            <person name="Copeland A."/>
            <person name="Lapidus A."/>
            <person name="Bruce D."/>
            <person name="Goodwin L."/>
            <person name="Pitluck S."/>
            <person name="Kyrpides N."/>
            <person name="Mavromatis K."/>
            <person name="Ivanova N."/>
            <person name="Munk A.C."/>
            <person name="Brettin T."/>
            <person name="Detter J.C."/>
            <person name="Han C."/>
            <person name="Tapia R."/>
            <person name="Land M."/>
            <person name="Hauser L."/>
            <person name="Markowitz V."/>
            <person name="Cheng J.-F."/>
            <person name="Hugenholtz P."/>
            <person name="Woyke T."/>
            <person name="Wu D."/>
            <person name="Gronow S."/>
            <person name="Wellnitz S."/>
            <person name="Brambilla E."/>
            <person name="Klenk H.-P."/>
            <person name="Eisen J.A."/>
        </authorList>
    </citation>
    <scope>NUCLEOTIDE SEQUENCE</scope>
    <source>
        <strain>WB4</strain>
    </source>
</reference>
<evidence type="ECO:0000256" key="1">
    <source>
        <dbReference type="SAM" id="Phobius"/>
    </source>
</evidence>
<name>E4T1W2_PALPW</name>
<dbReference type="InterPro" id="IPR054331">
    <property type="entry name" value="LiaF_TM"/>
</dbReference>
<evidence type="ECO:0000313" key="4">
    <source>
        <dbReference type="Proteomes" id="UP000008718"/>
    </source>
</evidence>
<keyword evidence="1" id="KW-0812">Transmembrane</keyword>
<dbReference type="Pfam" id="PF22570">
    <property type="entry name" value="LiaF-TM"/>
    <property type="match status" value="1"/>
</dbReference>
<dbReference type="EMBL" id="CP002345">
    <property type="protein sequence ID" value="ADQ78706.1"/>
    <property type="molecule type" value="Genomic_DNA"/>
</dbReference>
<organism evidence="3 4">
    <name type="scientific">Paludibacter propionicigenes (strain DSM 17365 / JCM 13257 / WB4)</name>
    <dbReference type="NCBI Taxonomy" id="694427"/>
    <lineage>
        <taxon>Bacteria</taxon>
        <taxon>Pseudomonadati</taxon>
        <taxon>Bacteroidota</taxon>
        <taxon>Bacteroidia</taxon>
        <taxon>Bacteroidales</taxon>
        <taxon>Paludibacteraceae</taxon>
        <taxon>Paludibacter</taxon>
    </lineage>
</organism>
<dbReference type="Proteomes" id="UP000008718">
    <property type="component" value="Chromosome"/>
</dbReference>
<protein>
    <recommendedName>
        <fullName evidence="2">LiaF transmembrane domain-containing protein</fullName>
    </recommendedName>
</protein>
<evidence type="ECO:0000259" key="2">
    <source>
        <dbReference type="Pfam" id="PF22570"/>
    </source>
</evidence>
<feature type="transmembrane region" description="Helical" evidence="1">
    <location>
        <begin position="86"/>
        <end position="105"/>
    </location>
</feature>
<accession>E4T1W2</accession>
<evidence type="ECO:0000313" key="3">
    <source>
        <dbReference type="EMBL" id="ADQ78706.1"/>
    </source>
</evidence>
<feature type="transmembrane region" description="Helical" evidence="1">
    <location>
        <begin position="47"/>
        <end position="74"/>
    </location>
</feature>
<keyword evidence="1" id="KW-1133">Transmembrane helix</keyword>
<dbReference type="KEGG" id="ppn:Palpr_0547"/>